<dbReference type="PANTHER" id="PTHR43791">
    <property type="entry name" value="PERMEASE-RELATED"/>
    <property type="match status" value="1"/>
</dbReference>
<dbReference type="Pfam" id="PF07690">
    <property type="entry name" value="MFS_1"/>
    <property type="match status" value="1"/>
</dbReference>
<dbReference type="GO" id="GO:0016020">
    <property type="term" value="C:membrane"/>
    <property type="evidence" value="ECO:0007669"/>
    <property type="project" value="UniProtKB-SubCell"/>
</dbReference>
<gene>
    <name evidence="7" type="ORF">O181_003186</name>
</gene>
<name>A0A9Q3BDC7_9BASI</name>
<feature type="transmembrane region" description="Helical" evidence="6">
    <location>
        <begin position="49"/>
        <end position="68"/>
    </location>
</feature>
<keyword evidence="2" id="KW-0813">Transport</keyword>
<evidence type="ECO:0000313" key="7">
    <source>
        <dbReference type="EMBL" id="MBW0463471.1"/>
    </source>
</evidence>
<dbReference type="Proteomes" id="UP000765509">
    <property type="component" value="Unassembled WGS sequence"/>
</dbReference>
<evidence type="ECO:0000256" key="3">
    <source>
        <dbReference type="ARBA" id="ARBA00022692"/>
    </source>
</evidence>
<evidence type="ECO:0000313" key="8">
    <source>
        <dbReference type="Proteomes" id="UP000765509"/>
    </source>
</evidence>
<evidence type="ECO:0000256" key="4">
    <source>
        <dbReference type="ARBA" id="ARBA00022989"/>
    </source>
</evidence>
<evidence type="ECO:0008006" key="9">
    <source>
        <dbReference type="Google" id="ProtNLM"/>
    </source>
</evidence>
<reference evidence="7" key="1">
    <citation type="submission" date="2021-03" db="EMBL/GenBank/DDBJ databases">
        <title>Draft genome sequence of rust myrtle Austropuccinia psidii MF-1, a brazilian biotype.</title>
        <authorList>
            <person name="Quecine M.C."/>
            <person name="Pachon D.M.R."/>
            <person name="Bonatelli M.L."/>
            <person name="Correr F.H."/>
            <person name="Franceschini L.M."/>
            <person name="Leite T.F."/>
            <person name="Margarido G.R.A."/>
            <person name="Almeida C.A."/>
            <person name="Ferrarezi J.A."/>
            <person name="Labate C.A."/>
        </authorList>
    </citation>
    <scope>NUCLEOTIDE SEQUENCE</scope>
    <source>
        <strain evidence="7">MF-1</strain>
    </source>
</reference>
<protein>
    <recommendedName>
        <fullName evidence="9">Major facilitator superfamily (MFS) profile domain-containing protein</fullName>
    </recommendedName>
</protein>
<dbReference type="InterPro" id="IPR036259">
    <property type="entry name" value="MFS_trans_sf"/>
</dbReference>
<organism evidence="7 8">
    <name type="scientific">Austropuccinia psidii MF-1</name>
    <dbReference type="NCBI Taxonomy" id="1389203"/>
    <lineage>
        <taxon>Eukaryota</taxon>
        <taxon>Fungi</taxon>
        <taxon>Dikarya</taxon>
        <taxon>Basidiomycota</taxon>
        <taxon>Pucciniomycotina</taxon>
        <taxon>Pucciniomycetes</taxon>
        <taxon>Pucciniales</taxon>
        <taxon>Sphaerophragmiaceae</taxon>
        <taxon>Austropuccinia</taxon>
    </lineage>
</organism>
<comment type="subcellular location">
    <subcellularLocation>
        <location evidence="1">Membrane</location>
        <topology evidence="1">Multi-pass membrane protein</topology>
    </subcellularLocation>
</comment>
<comment type="caution">
    <text evidence="7">The sequence shown here is derived from an EMBL/GenBank/DDBJ whole genome shotgun (WGS) entry which is preliminary data.</text>
</comment>
<evidence type="ECO:0000256" key="2">
    <source>
        <dbReference type="ARBA" id="ARBA00022448"/>
    </source>
</evidence>
<feature type="transmembrane region" description="Helical" evidence="6">
    <location>
        <begin position="270"/>
        <end position="291"/>
    </location>
</feature>
<proteinExistence type="predicted"/>
<dbReference type="PANTHER" id="PTHR43791:SF85">
    <property type="entry name" value="TRANSPORTER, PUTATIVE (AFU_ORTHOLOGUE AFUA_6G00710)-RELATED"/>
    <property type="match status" value="1"/>
</dbReference>
<feature type="transmembrane region" description="Helical" evidence="6">
    <location>
        <begin position="239"/>
        <end position="258"/>
    </location>
</feature>
<dbReference type="EMBL" id="AVOT02000561">
    <property type="protein sequence ID" value="MBW0463471.1"/>
    <property type="molecule type" value="Genomic_DNA"/>
</dbReference>
<keyword evidence="3 6" id="KW-0812">Transmembrane</keyword>
<dbReference type="SUPFAM" id="SSF103473">
    <property type="entry name" value="MFS general substrate transporter"/>
    <property type="match status" value="1"/>
</dbReference>
<keyword evidence="5 6" id="KW-0472">Membrane</keyword>
<evidence type="ECO:0000256" key="6">
    <source>
        <dbReference type="SAM" id="Phobius"/>
    </source>
</evidence>
<accession>A0A9Q3BDC7</accession>
<dbReference type="FunFam" id="1.20.1250.20:FF:000013">
    <property type="entry name" value="MFS general substrate transporter"/>
    <property type="match status" value="1"/>
</dbReference>
<dbReference type="InterPro" id="IPR011701">
    <property type="entry name" value="MFS"/>
</dbReference>
<dbReference type="OrthoDB" id="2985014at2759"/>
<evidence type="ECO:0000256" key="5">
    <source>
        <dbReference type="ARBA" id="ARBA00023136"/>
    </source>
</evidence>
<evidence type="ECO:0000256" key="1">
    <source>
        <dbReference type="ARBA" id="ARBA00004141"/>
    </source>
</evidence>
<dbReference type="AlphaFoldDB" id="A0A9Q3BDC7"/>
<feature type="transmembrane region" description="Helical" evidence="6">
    <location>
        <begin position="176"/>
        <end position="196"/>
    </location>
</feature>
<keyword evidence="4 6" id="KW-1133">Transmembrane helix</keyword>
<feature type="transmembrane region" description="Helical" evidence="6">
    <location>
        <begin position="149"/>
        <end position="169"/>
    </location>
</feature>
<sequence length="342" mass="38369">MLSNCLSGLQNDLRLTDHQYSVALTVTFISYVIVEFPATLFLKKIGPNILLPTLIIIWGIITTLQGFVKSYSGLIAARILKQRLERDRPVLFEENERFSFSEVFACLKSPHVLLNSLSLFMTGTVDFSLAYFQPTIVNSLGYSAVRSQLLTIPPSVVSFIVMLGTGFISDRFQARGLTACGCALTSMTGFLIFYVTKPQQTSLKYASLFFSVAGSYSLVPPLQTWQANNSEGHYRRATAIILGACVGNLGGILSTWLFPLSQKPEYHTGTSLNLAFSIAVFVTTLFNLFWLRRLNFNKRKYRDQILSKYQVKEGASGESELNEKKRAHRELGDQHPDFIYAY</sequence>
<dbReference type="Gene3D" id="1.20.1250.20">
    <property type="entry name" value="MFS general substrate transporter like domains"/>
    <property type="match status" value="2"/>
</dbReference>
<feature type="transmembrane region" description="Helical" evidence="6">
    <location>
        <begin position="20"/>
        <end position="42"/>
    </location>
</feature>
<dbReference type="GO" id="GO:0022857">
    <property type="term" value="F:transmembrane transporter activity"/>
    <property type="evidence" value="ECO:0007669"/>
    <property type="project" value="InterPro"/>
</dbReference>
<keyword evidence="8" id="KW-1185">Reference proteome</keyword>